<dbReference type="AlphaFoldDB" id="A0A7M1QU56"/>
<dbReference type="Pfam" id="PF25509">
    <property type="entry name" value="DUF7916"/>
    <property type="match status" value="1"/>
</dbReference>
<protein>
    <submittedName>
        <fullName evidence="2">Haloacid dehalogenase-like hydrolase</fullName>
    </submittedName>
</protein>
<dbReference type="GO" id="GO:0016787">
    <property type="term" value="F:hydrolase activity"/>
    <property type="evidence" value="ECO:0007669"/>
    <property type="project" value="UniProtKB-KW"/>
</dbReference>
<accession>A0A7M1QU56</accession>
<dbReference type="RefSeq" id="WP_197551183.1">
    <property type="nucleotide sequence ID" value="NZ_CP063213.1"/>
</dbReference>
<dbReference type="Proteomes" id="UP000595053">
    <property type="component" value="Chromosome"/>
</dbReference>
<dbReference type="SUPFAM" id="SSF51366">
    <property type="entry name" value="Ribulose-phoshate binding barrel"/>
    <property type="match status" value="1"/>
</dbReference>
<keyword evidence="3" id="KW-1185">Reference proteome</keyword>
<dbReference type="Gene3D" id="3.20.20.70">
    <property type="entry name" value="Aldolase class I"/>
    <property type="match status" value="1"/>
</dbReference>
<dbReference type="InterPro" id="IPR057238">
    <property type="entry name" value="DUF7916"/>
</dbReference>
<dbReference type="InterPro" id="IPR011060">
    <property type="entry name" value="RibuloseP-bd_barrel"/>
</dbReference>
<dbReference type="InterPro" id="IPR013785">
    <property type="entry name" value="Aldolase_TIM"/>
</dbReference>
<gene>
    <name evidence="2" type="ORF">INS88_00055</name>
</gene>
<organism evidence="2 3">
    <name type="scientific">Trueperella pecoris</name>
    <dbReference type="NCBI Taxonomy" id="2733571"/>
    <lineage>
        <taxon>Bacteria</taxon>
        <taxon>Bacillati</taxon>
        <taxon>Actinomycetota</taxon>
        <taxon>Actinomycetes</taxon>
        <taxon>Actinomycetales</taxon>
        <taxon>Actinomycetaceae</taxon>
        <taxon>Trueperella</taxon>
    </lineage>
</organism>
<evidence type="ECO:0000313" key="2">
    <source>
        <dbReference type="EMBL" id="QOR45672.1"/>
    </source>
</evidence>
<keyword evidence="2" id="KW-0378">Hydrolase</keyword>
<reference evidence="2 3" key="1">
    <citation type="submission" date="2020-10" db="EMBL/GenBank/DDBJ databases">
        <title>Trueperella pecoris sp. nov. isolated from bovine and porcine specimens.</title>
        <authorList>
            <person name="Schoenecker L."/>
            <person name="Schnydrig P."/>
            <person name="Brodard I."/>
            <person name="Thomann A."/>
            <person name="Hemphill A."/>
            <person name="Rodriguez-Campos S."/>
            <person name="Perreten V."/>
            <person name="Jores J."/>
            <person name="Kittl S."/>
        </authorList>
    </citation>
    <scope>NUCLEOTIDE SEQUENCE [LARGE SCALE GENOMIC DNA]</scope>
    <source>
        <strain evidence="2 3">15A0121</strain>
    </source>
</reference>
<dbReference type="EMBL" id="CP063213">
    <property type="protein sequence ID" value="QOR45672.1"/>
    <property type="molecule type" value="Genomic_DNA"/>
</dbReference>
<feature type="domain" description="DUF7916" evidence="1">
    <location>
        <begin position="6"/>
        <end position="298"/>
    </location>
</feature>
<name>A0A7M1QU56_9ACTO</name>
<proteinExistence type="predicted"/>
<sequence>MFKRLLSANASEVLSMSAAELKLAIAASEGRTIVSENIVIREPVIPDLTNAEVARSVGADLILLNMVDVFDPKIGGLDDASDFVHTLHRLVGCPIGVNLEPVDEDARMREARTHIGAGRTASAETLTRLEELGADFVCLTGNPATGVSNQTILASVATAKEHFSGLIIAGKMHGAGVNEPVTTPEVARALVDAGVDVVLVPAVGTVPGWTDGELIDVVKAAHEAGALVMSTIGTSQESSQEEVVTQIALRNKICGVDMQHIGDAGFGGVALVENILAMSMTIRGKRHAISRMARSVNR</sequence>
<evidence type="ECO:0000259" key="1">
    <source>
        <dbReference type="Pfam" id="PF25509"/>
    </source>
</evidence>
<evidence type="ECO:0000313" key="3">
    <source>
        <dbReference type="Proteomes" id="UP000595053"/>
    </source>
</evidence>
<accession>A0A8A5U7M6</accession>